<dbReference type="Gene3D" id="3.10.20.90">
    <property type="entry name" value="Phosphatidylinositol 3-kinase Catalytic Subunit, Chain A, domain 1"/>
    <property type="match status" value="1"/>
</dbReference>
<feature type="transmembrane region" description="Helical" evidence="7">
    <location>
        <begin position="321"/>
        <end position="342"/>
    </location>
</feature>
<evidence type="ECO:0000313" key="9">
    <source>
        <dbReference type="EMBL" id="GAA5188692.1"/>
    </source>
</evidence>
<organism evidence="9 10">
    <name type="scientific">Rugosimonospora acidiphila</name>
    <dbReference type="NCBI Taxonomy" id="556531"/>
    <lineage>
        <taxon>Bacteria</taxon>
        <taxon>Bacillati</taxon>
        <taxon>Actinomycetota</taxon>
        <taxon>Actinomycetes</taxon>
        <taxon>Micromonosporales</taxon>
        <taxon>Micromonosporaceae</taxon>
        <taxon>Rugosimonospora</taxon>
    </lineage>
</organism>
<dbReference type="InterPro" id="IPR044049">
    <property type="entry name" value="EccD_transm"/>
</dbReference>
<feature type="domain" description="EccD-like transmembrane" evidence="8">
    <location>
        <begin position="120"/>
        <end position="462"/>
    </location>
</feature>
<sequence length="467" mass="47436">MTAPVGVGLARVTVATPKRRIDVALPENALVAELLPHLLRHAGDELPDDGERHGGWTLRRATGAELDPARSLSVQGVRDGELLNLVPRRMDWPELAYDDIVEVIAGGARRSGRSWGGAATRRCGLAVASVVFVLGLSDVLLSGPPWPLPAGCALAVAAIAALIGIVLSRAASDASAGAVLAGCALPYAFAGGLLLTAPAGTALDRLGAPQLLLGSAALTVFGVIGYAGVAATLRVFVAGIGAGLAGMLAALLCFAGTSPAGAAAITLTVALGLLPGYPLIAGSLGKLPVPVLPDRPEDILEDRPMPPREGVFAAVARATELLSGMLLGAAVIGVCCAVVLVLDGSATDYVLIVVAAAALLLRGRLFPTPTQRIPLMVSGIVLLALTVFGMTLRSPNIGVRLLLLFVVALVAGLVLAAGMVYSKRSPSPRVGRMADIVDVLAIMALVPLACAITGLYHTIQGLFASIG</sequence>
<dbReference type="RefSeq" id="WP_345631603.1">
    <property type="nucleotide sequence ID" value="NZ_BAABJQ010000011.1"/>
</dbReference>
<reference evidence="10" key="1">
    <citation type="journal article" date="2019" name="Int. J. Syst. Evol. Microbiol.">
        <title>The Global Catalogue of Microorganisms (GCM) 10K type strain sequencing project: providing services to taxonomists for standard genome sequencing and annotation.</title>
        <authorList>
            <consortium name="The Broad Institute Genomics Platform"/>
            <consortium name="The Broad Institute Genome Sequencing Center for Infectious Disease"/>
            <person name="Wu L."/>
            <person name="Ma J."/>
        </authorList>
    </citation>
    <scope>NUCLEOTIDE SEQUENCE [LARGE SCALE GENOMIC DNA]</scope>
    <source>
        <strain evidence="10">JCM 18304</strain>
    </source>
</reference>
<feature type="transmembrane region" description="Helical" evidence="7">
    <location>
        <begin position="211"/>
        <end position="229"/>
    </location>
</feature>
<keyword evidence="4 7" id="KW-0812">Transmembrane</keyword>
<feature type="transmembrane region" description="Helical" evidence="7">
    <location>
        <begin position="179"/>
        <end position="199"/>
    </location>
</feature>
<dbReference type="PIRSF" id="PIRSF017804">
    <property type="entry name" value="Secretion_EccD1"/>
    <property type="match status" value="1"/>
</dbReference>
<evidence type="ECO:0000313" key="10">
    <source>
        <dbReference type="Proteomes" id="UP001501570"/>
    </source>
</evidence>
<feature type="transmembrane region" description="Helical" evidence="7">
    <location>
        <begin position="263"/>
        <end position="285"/>
    </location>
</feature>
<evidence type="ECO:0000256" key="2">
    <source>
        <dbReference type="ARBA" id="ARBA00006162"/>
    </source>
</evidence>
<keyword evidence="3" id="KW-1003">Cell membrane</keyword>
<dbReference type="Proteomes" id="UP001501570">
    <property type="component" value="Unassembled WGS sequence"/>
</dbReference>
<evidence type="ECO:0000256" key="5">
    <source>
        <dbReference type="ARBA" id="ARBA00022989"/>
    </source>
</evidence>
<keyword evidence="6 7" id="KW-0472">Membrane</keyword>
<dbReference type="EMBL" id="BAABJQ010000011">
    <property type="protein sequence ID" value="GAA5188692.1"/>
    <property type="molecule type" value="Genomic_DNA"/>
</dbReference>
<comment type="subcellular location">
    <subcellularLocation>
        <location evidence="1">Cell membrane</location>
        <topology evidence="1">Multi-pass membrane protein</topology>
    </subcellularLocation>
</comment>
<feature type="transmembrane region" description="Helical" evidence="7">
    <location>
        <begin position="373"/>
        <end position="391"/>
    </location>
</feature>
<keyword evidence="10" id="KW-1185">Reference proteome</keyword>
<dbReference type="Pfam" id="PF08817">
    <property type="entry name" value="YukD"/>
    <property type="match status" value="1"/>
</dbReference>
<gene>
    <name evidence="9" type="primary">eccD_3</name>
    <name evidence="9" type="ORF">GCM10023322_39940</name>
</gene>
<evidence type="ECO:0000256" key="3">
    <source>
        <dbReference type="ARBA" id="ARBA00022475"/>
    </source>
</evidence>
<feature type="transmembrane region" description="Helical" evidence="7">
    <location>
        <begin position="433"/>
        <end position="459"/>
    </location>
</feature>
<comment type="similarity">
    <text evidence="2">Belongs to the EccD/Snm4 family.</text>
</comment>
<dbReference type="Pfam" id="PF19053">
    <property type="entry name" value="EccD"/>
    <property type="match status" value="1"/>
</dbReference>
<evidence type="ECO:0000256" key="1">
    <source>
        <dbReference type="ARBA" id="ARBA00004651"/>
    </source>
</evidence>
<proteinExistence type="inferred from homology"/>
<name>A0ABP9RYM8_9ACTN</name>
<feature type="transmembrane region" description="Helical" evidence="7">
    <location>
        <begin position="148"/>
        <end position="167"/>
    </location>
</feature>
<evidence type="ECO:0000256" key="7">
    <source>
        <dbReference type="SAM" id="Phobius"/>
    </source>
</evidence>
<dbReference type="NCBIfam" id="TIGR03920">
    <property type="entry name" value="T7SS_EccD"/>
    <property type="match status" value="1"/>
</dbReference>
<evidence type="ECO:0000256" key="6">
    <source>
        <dbReference type="ARBA" id="ARBA00023136"/>
    </source>
</evidence>
<feature type="transmembrane region" description="Helical" evidence="7">
    <location>
        <begin position="236"/>
        <end position="257"/>
    </location>
</feature>
<feature type="transmembrane region" description="Helical" evidence="7">
    <location>
        <begin position="348"/>
        <end position="366"/>
    </location>
</feature>
<keyword evidence="5 7" id="KW-1133">Transmembrane helix</keyword>
<dbReference type="InterPro" id="IPR006707">
    <property type="entry name" value="T7SS_EccD"/>
</dbReference>
<dbReference type="InterPro" id="IPR024962">
    <property type="entry name" value="YukD-like"/>
</dbReference>
<evidence type="ECO:0000259" key="8">
    <source>
        <dbReference type="Pfam" id="PF19053"/>
    </source>
</evidence>
<protein>
    <submittedName>
        <fullName evidence="9">Type VII secretion integral membrane protein EccD</fullName>
    </submittedName>
</protein>
<comment type="caution">
    <text evidence="9">The sequence shown here is derived from an EMBL/GenBank/DDBJ whole genome shotgun (WGS) entry which is preliminary data.</text>
</comment>
<feature type="transmembrane region" description="Helical" evidence="7">
    <location>
        <begin position="123"/>
        <end position="142"/>
    </location>
</feature>
<evidence type="ECO:0000256" key="4">
    <source>
        <dbReference type="ARBA" id="ARBA00022692"/>
    </source>
</evidence>
<feature type="transmembrane region" description="Helical" evidence="7">
    <location>
        <begin position="397"/>
        <end position="421"/>
    </location>
</feature>
<accession>A0ABP9RYM8</accession>